<gene>
    <name evidence="1" type="ORF">H5P30_19355</name>
</gene>
<sequence length="184" mass="21196">MGLYDTIHLPEPLHLPDGKHSIAEIQTKKFGSLLRNFSIGSVLDESPVATGIVEESCWISITRKENEGKLYPVYFAIWHRVLTGVYLDLPEAETRLRTVDRLDLIAWVGQAQREARSWQTRYHRLFADVQEWQKIQNTPENSNEPPFPPIRLSEEIIRSTDPLTAILEYHRSLESEDPDEGLFG</sequence>
<evidence type="ECO:0000313" key="2">
    <source>
        <dbReference type="Proteomes" id="UP000525652"/>
    </source>
</evidence>
<name>A0A7X1B3N9_9BACT</name>
<dbReference type="EMBL" id="JACHVA010000136">
    <property type="protein sequence ID" value="MBC2603943.1"/>
    <property type="molecule type" value="Genomic_DNA"/>
</dbReference>
<comment type="caution">
    <text evidence="1">The sequence shown here is derived from an EMBL/GenBank/DDBJ whole genome shotgun (WGS) entry which is preliminary data.</text>
</comment>
<protein>
    <submittedName>
        <fullName evidence="1">Uncharacterized protein</fullName>
    </submittedName>
</protein>
<organism evidence="1 2">
    <name type="scientific">Puniceicoccus vermicola</name>
    <dbReference type="NCBI Taxonomy" id="388746"/>
    <lineage>
        <taxon>Bacteria</taxon>
        <taxon>Pseudomonadati</taxon>
        <taxon>Verrucomicrobiota</taxon>
        <taxon>Opitutia</taxon>
        <taxon>Puniceicoccales</taxon>
        <taxon>Puniceicoccaceae</taxon>
        <taxon>Puniceicoccus</taxon>
    </lineage>
</organism>
<dbReference type="Proteomes" id="UP000525652">
    <property type="component" value="Unassembled WGS sequence"/>
</dbReference>
<dbReference type="RefSeq" id="WP_185694560.1">
    <property type="nucleotide sequence ID" value="NZ_JACHVA010000136.1"/>
</dbReference>
<accession>A0A7X1B3N9</accession>
<dbReference type="AlphaFoldDB" id="A0A7X1B3N9"/>
<reference evidence="1 2" key="1">
    <citation type="submission" date="2020-07" db="EMBL/GenBank/DDBJ databases">
        <authorList>
            <person name="Feng X."/>
        </authorList>
    </citation>
    <scope>NUCLEOTIDE SEQUENCE [LARGE SCALE GENOMIC DNA]</scope>
    <source>
        <strain evidence="1 2">JCM14086</strain>
    </source>
</reference>
<keyword evidence="2" id="KW-1185">Reference proteome</keyword>
<evidence type="ECO:0000313" key="1">
    <source>
        <dbReference type="EMBL" id="MBC2603943.1"/>
    </source>
</evidence>
<proteinExistence type="predicted"/>